<reference evidence="1" key="1">
    <citation type="submission" date="2020-05" db="EMBL/GenBank/DDBJ databases">
        <title>Large-scale comparative analyses of tick genomes elucidate their genetic diversity and vector capacities.</title>
        <authorList>
            <person name="Jia N."/>
            <person name="Wang J."/>
            <person name="Shi W."/>
            <person name="Du L."/>
            <person name="Sun Y."/>
            <person name="Zhan W."/>
            <person name="Jiang J."/>
            <person name="Wang Q."/>
            <person name="Zhang B."/>
            <person name="Ji P."/>
            <person name="Sakyi L.B."/>
            <person name="Cui X."/>
            <person name="Yuan T."/>
            <person name="Jiang B."/>
            <person name="Yang W."/>
            <person name="Lam T.T.-Y."/>
            <person name="Chang Q."/>
            <person name="Ding S."/>
            <person name="Wang X."/>
            <person name="Zhu J."/>
            <person name="Ruan X."/>
            <person name="Zhao L."/>
            <person name="Wei J."/>
            <person name="Que T."/>
            <person name="Du C."/>
            <person name="Cheng J."/>
            <person name="Dai P."/>
            <person name="Han X."/>
            <person name="Huang E."/>
            <person name="Gao Y."/>
            <person name="Liu J."/>
            <person name="Shao H."/>
            <person name="Ye R."/>
            <person name="Li L."/>
            <person name="Wei W."/>
            <person name="Wang X."/>
            <person name="Wang C."/>
            <person name="Yang T."/>
            <person name="Huo Q."/>
            <person name="Li W."/>
            <person name="Guo W."/>
            <person name="Chen H."/>
            <person name="Zhou L."/>
            <person name="Ni X."/>
            <person name="Tian J."/>
            <person name="Zhou Y."/>
            <person name="Sheng Y."/>
            <person name="Liu T."/>
            <person name="Pan Y."/>
            <person name="Xia L."/>
            <person name="Li J."/>
            <person name="Zhao F."/>
            <person name="Cao W."/>
        </authorList>
    </citation>
    <scope>NUCLEOTIDE SEQUENCE</scope>
    <source>
        <strain evidence="1">Dsil-2018</strain>
    </source>
</reference>
<dbReference type="EMBL" id="CM023478">
    <property type="protein sequence ID" value="KAH7934405.1"/>
    <property type="molecule type" value="Genomic_DNA"/>
</dbReference>
<gene>
    <name evidence="1" type="ORF">HPB49_025479</name>
</gene>
<evidence type="ECO:0000313" key="2">
    <source>
        <dbReference type="Proteomes" id="UP000821865"/>
    </source>
</evidence>
<comment type="caution">
    <text evidence="1">The sequence shown here is derived from an EMBL/GenBank/DDBJ whole genome shotgun (WGS) entry which is preliminary data.</text>
</comment>
<sequence length="101" mass="11590">MALHTQRYTLVGFSKELDRRSLHFVEPIPANRICKACGLVPRMAAFLPCLHVVCYTCYEQCRLNDDNLCPLDGNTFKDDDVDWRDFPAELLLRRQASVDTG</sequence>
<keyword evidence="2" id="KW-1185">Reference proteome</keyword>
<evidence type="ECO:0000313" key="1">
    <source>
        <dbReference type="EMBL" id="KAH7934405.1"/>
    </source>
</evidence>
<organism evidence="1 2">
    <name type="scientific">Dermacentor silvarum</name>
    <name type="common">Tick</name>
    <dbReference type="NCBI Taxonomy" id="543639"/>
    <lineage>
        <taxon>Eukaryota</taxon>
        <taxon>Metazoa</taxon>
        <taxon>Ecdysozoa</taxon>
        <taxon>Arthropoda</taxon>
        <taxon>Chelicerata</taxon>
        <taxon>Arachnida</taxon>
        <taxon>Acari</taxon>
        <taxon>Parasitiformes</taxon>
        <taxon>Ixodida</taxon>
        <taxon>Ixodoidea</taxon>
        <taxon>Ixodidae</taxon>
        <taxon>Rhipicephalinae</taxon>
        <taxon>Dermacentor</taxon>
    </lineage>
</organism>
<name>A0ACB8C6F3_DERSI</name>
<protein>
    <submittedName>
        <fullName evidence="1">Uncharacterized protein</fullName>
    </submittedName>
</protein>
<proteinExistence type="predicted"/>
<dbReference type="Proteomes" id="UP000821865">
    <property type="component" value="Chromosome 9"/>
</dbReference>
<accession>A0ACB8C6F3</accession>